<sequence>MKQKETESDFKPNKKKGCMGETQTKAKDEVINVSLMAYEYGEAKIQRSKSFPVKLSKDMGYDEVRERALKKWEDYDRNFSRDHGYVVTFQDGKLAKQIPGSSEEFMLRKYKEGLGKSYGRIVMYLCPVTEKKSREYNANNKLVK</sequence>
<dbReference type="Proteomes" id="UP001152795">
    <property type="component" value="Unassembled WGS sequence"/>
</dbReference>
<protein>
    <submittedName>
        <fullName evidence="2">Uncharacterized protein</fullName>
    </submittedName>
</protein>
<dbReference type="AlphaFoldDB" id="A0A7D9E5S6"/>
<name>A0A7D9E5S6_PARCT</name>
<dbReference type="OrthoDB" id="5990523at2759"/>
<feature type="region of interest" description="Disordered" evidence="1">
    <location>
        <begin position="1"/>
        <end position="21"/>
    </location>
</feature>
<organism evidence="2 3">
    <name type="scientific">Paramuricea clavata</name>
    <name type="common">Red gorgonian</name>
    <name type="synonym">Violescent sea-whip</name>
    <dbReference type="NCBI Taxonomy" id="317549"/>
    <lineage>
        <taxon>Eukaryota</taxon>
        <taxon>Metazoa</taxon>
        <taxon>Cnidaria</taxon>
        <taxon>Anthozoa</taxon>
        <taxon>Octocorallia</taxon>
        <taxon>Malacalcyonacea</taxon>
        <taxon>Plexauridae</taxon>
        <taxon>Paramuricea</taxon>
    </lineage>
</organism>
<evidence type="ECO:0000256" key="1">
    <source>
        <dbReference type="SAM" id="MobiDB-lite"/>
    </source>
</evidence>
<evidence type="ECO:0000313" key="2">
    <source>
        <dbReference type="EMBL" id="CAB3999353.1"/>
    </source>
</evidence>
<evidence type="ECO:0000313" key="3">
    <source>
        <dbReference type="Proteomes" id="UP001152795"/>
    </source>
</evidence>
<comment type="caution">
    <text evidence="2">The sequence shown here is derived from an EMBL/GenBank/DDBJ whole genome shotgun (WGS) entry which is preliminary data.</text>
</comment>
<keyword evidence="3" id="KW-1185">Reference proteome</keyword>
<feature type="compositionally biased region" description="Basic and acidic residues" evidence="1">
    <location>
        <begin position="1"/>
        <end position="12"/>
    </location>
</feature>
<accession>A0A7D9E5S6</accession>
<reference evidence="2" key="1">
    <citation type="submission" date="2020-04" db="EMBL/GenBank/DDBJ databases">
        <authorList>
            <person name="Alioto T."/>
            <person name="Alioto T."/>
            <person name="Gomez Garrido J."/>
        </authorList>
    </citation>
    <scope>NUCLEOTIDE SEQUENCE</scope>
    <source>
        <strain evidence="2">A484AB</strain>
    </source>
</reference>
<gene>
    <name evidence="2" type="ORF">PACLA_8A087334</name>
</gene>
<proteinExistence type="predicted"/>
<dbReference type="EMBL" id="CACRXK020003569">
    <property type="protein sequence ID" value="CAB3999353.1"/>
    <property type="molecule type" value="Genomic_DNA"/>
</dbReference>